<dbReference type="GO" id="GO:0005829">
    <property type="term" value="C:cytosol"/>
    <property type="evidence" value="ECO:0007669"/>
    <property type="project" value="TreeGrafter"/>
</dbReference>
<dbReference type="Gene3D" id="1.10.10.10">
    <property type="entry name" value="Winged helix-like DNA-binding domain superfamily/Winged helix DNA-binding domain"/>
    <property type="match status" value="1"/>
</dbReference>
<evidence type="ECO:0000313" key="6">
    <source>
        <dbReference type="EMBL" id="SEF56313.1"/>
    </source>
</evidence>
<evidence type="ECO:0000256" key="3">
    <source>
        <dbReference type="ARBA" id="ARBA00023163"/>
    </source>
</evidence>
<dbReference type="SUPFAM" id="SSF46785">
    <property type="entry name" value="Winged helix' DNA-binding domain"/>
    <property type="match status" value="2"/>
</dbReference>
<feature type="domain" description="HTH asnC-type" evidence="5">
    <location>
        <begin position="22"/>
        <end position="78"/>
    </location>
</feature>
<dbReference type="AlphaFoldDB" id="A0A1H5T0F1"/>
<evidence type="ECO:0000256" key="2">
    <source>
        <dbReference type="ARBA" id="ARBA00023125"/>
    </source>
</evidence>
<keyword evidence="2 6" id="KW-0238">DNA-binding</keyword>
<feature type="compositionally biased region" description="Pro residues" evidence="4">
    <location>
        <begin position="348"/>
        <end position="357"/>
    </location>
</feature>
<dbReference type="Pfam" id="PF01037">
    <property type="entry name" value="AsnC_trans_reg"/>
    <property type="match status" value="1"/>
</dbReference>
<dbReference type="Pfam" id="PF13404">
    <property type="entry name" value="HTH_AsnC-type"/>
    <property type="match status" value="1"/>
</dbReference>
<dbReference type="SUPFAM" id="SSF54909">
    <property type="entry name" value="Dimeric alpha+beta barrel"/>
    <property type="match status" value="1"/>
</dbReference>
<dbReference type="InterPro" id="IPR036390">
    <property type="entry name" value="WH_DNA-bd_sf"/>
</dbReference>
<evidence type="ECO:0000256" key="4">
    <source>
        <dbReference type="SAM" id="MobiDB-lite"/>
    </source>
</evidence>
<evidence type="ECO:0000313" key="7">
    <source>
        <dbReference type="Proteomes" id="UP000236754"/>
    </source>
</evidence>
<dbReference type="PANTHER" id="PTHR30154:SF34">
    <property type="entry name" value="TRANSCRIPTIONAL REGULATOR AZLB"/>
    <property type="match status" value="1"/>
</dbReference>
<feature type="region of interest" description="Disordered" evidence="4">
    <location>
        <begin position="338"/>
        <end position="357"/>
    </location>
</feature>
<dbReference type="EMBL" id="FNVU01000001">
    <property type="protein sequence ID" value="SEF56313.1"/>
    <property type="molecule type" value="Genomic_DNA"/>
</dbReference>
<accession>A0A1H5T0F1</accession>
<proteinExistence type="predicted"/>
<dbReference type="InterPro" id="IPR036388">
    <property type="entry name" value="WH-like_DNA-bd_sf"/>
</dbReference>
<sequence length="357" mass="37977">MCRVGAVERAKATDSVTLEPDDVRILRALQIDPRGGFAAMAAVLGLSEATVGRRYRRMVRQGVVRVTGVVDPGALGQSHWMVRLRCRPGGGTALAEALADREDVSWVVLGAAGSEVTCAVRSRSQEQRDDLLGRKLPRAASVIDLQASLVLRKFLGGRGSYWAALSGVLTAAEESALGSSENPFTEGPMTTREPVRLDPQDEKLLAALATDGRAGLVALGAAADLTAGRAGRRLQALLASGLVYLHVEVAPAALGYRVQANLWLRVRPSEVKAVGTALARMPEVGFSGALTGRDNVHATVHCRDLDELFDFTSDRVGVLPGVEGMEVSPVFRQVKQAGTRVSGDHLATPPPSPRRRQ</sequence>
<dbReference type="InterPro" id="IPR019887">
    <property type="entry name" value="Tscrpt_reg_AsnC/Lrp_C"/>
</dbReference>
<keyword evidence="7" id="KW-1185">Reference proteome</keyword>
<dbReference type="PANTHER" id="PTHR30154">
    <property type="entry name" value="LEUCINE-RESPONSIVE REGULATORY PROTEIN"/>
    <property type="match status" value="1"/>
</dbReference>
<dbReference type="InterPro" id="IPR011008">
    <property type="entry name" value="Dimeric_a/b-barrel"/>
</dbReference>
<dbReference type="SMART" id="SM00344">
    <property type="entry name" value="HTH_ASNC"/>
    <property type="match status" value="2"/>
</dbReference>
<dbReference type="PRINTS" id="PR00033">
    <property type="entry name" value="HTHASNC"/>
</dbReference>
<dbReference type="InterPro" id="IPR019888">
    <property type="entry name" value="Tscrpt_reg_AsnC-like"/>
</dbReference>
<reference evidence="6 7" key="1">
    <citation type="submission" date="2016-10" db="EMBL/GenBank/DDBJ databases">
        <authorList>
            <person name="de Groot N.N."/>
        </authorList>
    </citation>
    <scope>NUCLEOTIDE SEQUENCE [LARGE SCALE GENOMIC DNA]</scope>
    <source>
        <strain evidence="6 7">CGMCC 4.2023</strain>
    </source>
</reference>
<evidence type="ECO:0000259" key="5">
    <source>
        <dbReference type="PROSITE" id="PS50956"/>
    </source>
</evidence>
<dbReference type="GO" id="GO:0043565">
    <property type="term" value="F:sequence-specific DNA binding"/>
    <property type="evidence" value="ECO:0007669"/>
    <property type="project" value="InterPro"/>
</dbReference>
<gene>
    <name evidence="6" type="ORF">SAMN05216223_101344</name>
</gene>
<dbReference type="InterPro" id="IPR000485">
    <property type="entry name" value="AsnC-type_HTH_dom"/>
</dbReference>
<dbReference type="Gene3D" id="3.30.70.920">
    <property type="match status" value="1"/>
</dbReference>
<organism evidence="6 7">
    <name type="scientific">Actinacidiphila yanglinensis</name>
    <dbReference type="NCBI Taxonomy" id="310779"/>
    <lineage>
        <taxon>Bacteria</taxon>
        <taxon>Bacillati</taxon>
        <taxon>Actinomycetota</taxon>
        <taxon>Actinomycetes</taxon>
        <taxon>Kitasatosporales</taxon>
        <taxon>Streptomycetaceae</taxon>
        <taxon>Actinacidiphila</taxon>
    </lineage>
</organism>
<protein>
    <submittedName>
        <fullName evidence="6">DNA-binding transcriptional regulator, Lrp family</fullName>
    </submittedName>
</protein>
<evidence type="ECO:0000256" key="1">
    <source>
        <dbReference type="ARBA" id="ARBA00023015"/>
    </source>
</evidence>
<name>A0A1H5T0F1_9ACTN</name>
<dbReference type="PROSITE" id="PS50956">
    <property type="entry name" value="HTH_ASNC_2"/>
    <property type="match status" value="1"/>
</dbReference>
<dbReference type="GO" id="GO:0043200">
    <property type="term" value="P:response to amino acid"/>
    <property type="evidence" value="ECO:0007669"/>
    <property type="project" value="TreeGrafter"/>
</dbReference>
<keyword evidence="3" id="KW-0804">Transcription</keyword>
<dbReference type="Proteomes" id="UP000236754">
    <property type="component" value="Unassembled WGS sequence"/>
</dbReference>
<keyword evidence="1" id="KW-0805">Transcription regulation</keyword>